<dbReference type="AlphaFoldDB" id="A0A1H8HLL8"/>
<keyword evidence="3" id="KW-1185">Reference proteome</keyword>
<feature type="domain" description="Lipoyl-binding" evidence="1">
    <location>
        <begin position="11"/>
        <end position="68"/>
    </location>
</feature>
<gene>
    <name evidence="2" type="ORF">SAMN05216454_1062</name>
</gene>
<dbReference type="InterPro" id="IPR011053">
    <property type="entry name" value="Single_hybrid_motif"/>
</dbReference>
<sequence length="103" mass="11536">MPKVNDFCCVSKLQEWKVDLGDSFESGDVVCVINNLSEKHEVKAPKSGMLVEKTIYENAIVEDSQVIGIFEISPDEVETEDEFFASGFIAKFISKLKESKNVN</sequence>
<reference evidence="2 3" key="1">
    <citation type="submission" date="2016-10" db="EMBL/GenBank/DDBJ databases">
        <authorList>
            <person name="de Groot N.N."/>
        </authorList>
    </citation>
    <scope>NUCLEOTIDE SEQUENCE [LARGE SCALE GENOMIC DNA]</scope>
    <source>
        <strain evidence="2 3">Calf135</strain>
    </source>
</reference>
<name>A0A1H8HLL8_9FIRM</name>
<evidence type="ECO:0000313" key="2">
    <source>
        <dbReference type="EMBL" id="SEN56897.1"/>
    </source>
</evidence>
<dbReference type="InterPro" id="IPR000089">
    <property type="entry name" value="Biotin_lipoyl"/>
</dbReference>
<organism evidence="2 3">
    <name type="scientific">Peptostreptococcus russellii</name>
    <dbReference type="NCBI Taxonomy" id="215200"/>
    <lineage>
        <taxon>Bacteria</taxon>
        <taxon>Bacillati</taxon>
        <taxon>Bacillota</taxon>
        <taxon>Clostridia</taxon>
        <taxon>Peptostreptococcales</taxon>
        <taxon>Peptostreptococcaceae</taxon>
        <taxon>Peptostreptococcus</taxon>
    </lineage>
</organism>
<evidence type="ECO:0000259" key="1">
    <source>
        <dbReference type="Pfam" id="PF00364"/>
    </source>
</evidence>
<dbReference type="Proteomes" id="UP000199512">
    <property type="component" value="Unassembled WGS sequence"/>
</dbReference>
<evidence type="ECO:0000313" key="3">
    <source>
        <dbReference type="Proteomes" id="UP000199512"/>
    </source>
</evidence>
<dbReference type="Gene3D" id="2.40.50.100">
    <property type="match status" value="1"/>
</dbReference>
<proteinExistence type="predicted"/>
<dbReference type="SUPFAM" id="SSF51230">
    <property type="entry name" value="Single hybrid motif"/>
    <property type="match status" value="1"/>
</dbReference>
<dbReference type="EMBL" id="FODF01000006">
    <property type="protein sequence ID" value="SEN56897.1"/>
    <property type="molecule type" value="Genomic_DNA"/>
</dbReference>
<accession>A0A1H8HLL8</accession>
<protein>
    <submittedName>
        <fullName evidence="2">Biotin-requiring enzyme</fullName>
    </submittedName>
</protein>
<dbReference type="Pfam" id="PF00364">
    <property type="entry name" value="Biotin_lipoyl"/>
    <property type="match status" value="1"/>
</dbReference>